<reference evidence="1" key="1">
    <citation type="submission" date="2014-11" db="EMBL/GenBank/DDBJ databases">
        <authorList>
            <person name="Amaro Gonzalez C."/>
        </authorList>
    </citation>
    <scope>NUCLEOTIDE SEQUENCE</scope>
</reference>
<organism evidence="1">
    <name type="scientific">Anguilla anguilla</name>
    <name type="common">European freshwater eel</name>
    <name type="synonym">Muraena anguilla</name>
    <dbReference type="NCBI Taxonomy" id="7936"/>
    <lineage>
        <taxon>Eukaryota</taxon>
        <taxon>Metazoa</taxon>
        <taxon>Chordata</taxon>
        <taxon>Craniata</taxon>
        <taxon>Vertebrata</taxon>
        <taxon>Euteleostomi</taxon>
        <taxon>Actinopterygii</taxon>
        <taxon>Neopterygii</taxon>
        <taxon>Teleostei</taxon>
        <taxon>Anguilliformes</taxon>
        <taxon>Anguillidae</taxon>
        <taxon>Anguilla</taxon>
    </lineage>
</organism>
<accession>A0A0E9XDQ1</accession>
<sequence length="10" mass="1292">MFRQENKIIL</sequence>
<dbReference type="EMBL" id="GBXM01007823">
    <property type="protein sequence ID" value="JAI00755.1"/>
    <property type="molecule type" value="Transcribed_RNA"/>
</dbReference>
<reference evidence="1" key="2">
    <citation type="journal article" date="2015" name="Fish Shellfish Immunol.">
        <title>Early steps in the European eel (Anguilla anguilla)-Vibrio vulnificus interaction in the gills: Role of the RtxA13 toxin.</title>
        <authorList>
            <person name="Callol A."/>
            <person name="Pajuelo D."/>
            <person name="Ebbesson L."/>
            <person name="Teles M."/>
            <person name="MacKenzie S."/>
            <person name="Amaro C."/>
        </authorList>
    </citation>
    <scope>NUCLEOTIDE SEQUENCE</scope>
</reference>
<protein>
    <submittedName>
        <fullName evidence="1">Uncharacterized protein</fullName>
    </submittedName>
</protein>
<proteinExistence type="predicted"/>
<evidence type="ECO:0000313" key="1">
    <source>
        <dbReference type="EMBL" id="JAI00755.1"/>
    </source>
</evidence>
<name>A0A0E9XDQ1_ANGAN</name>